<dbReference type="SUPFAM" id="SSF53335">
    <property type="entry name" value="S-adenosyl-L-methionine-dependent methyltransferases"/>
    <property type="match status" value="1"/>
</dbReference>
<dbReference type="InterPro" id="IPR011814">
    <property type="entry name" value="BioC"/>
</dbReference>
<evidence type="ECO:0000256" key="7">
    <source>
        <dbReference type="ARBA" id="ARBA00022756"/>
    </source>
</evidence>
<keyword evidence="7 8" id="KW-0093">Biotin biosynthesis</keyword>
<dbReference type="PANTHER" id="PTHR43591">
    <property type="entry name" value="METHYLTRANSFERASE"/>
    <property type="match status" value="1"/>
</dbReference>
<dbReference type="STRING" id="284577.SAMN05216571_1127"/>
<evidence type="ECO:0000259" key="9">
    <source>
        <dbReference type="Pfam" id="PF08241"/>
    </source>
</evidence>
<proteinExistence type="inferred from homology"/>
<evidence type="ECO:0000256" key="3">
    <source>
        <dbReference type="ARBA" id="ARBA00012327"/>
    </source>
</evidence>
<reference evidence="10 11" key="1">
    <citation type="submission" date="2016-10" db="EMBL/GenBank/DDBJ databases">
        <authorList>
            <person name="de Groot N.N."/>
        </authorList>
    </citation>
    <scope>NUCLEOTIDE SEQUENCE [LARGE SCALE GENOMIC DNA]</scope>
    <source>
        <strain evidence="10 11">BH539</strain>
    </source>
</reference>
<organism evidence="10 11">
    <name type="scientific">Onishia taeanensis</name>
    <dbReference type="NCBI Taxonomy" id="284577"/>
    <lineage>
        <taxon>Bacteria</taxon>
        <taxon>Pseudomonadati</taxon>
        <taxon>Pseudomonadota</taxon>
        <taxon>Gammaproteobacteria</taxon>
        <taxon>Oceanospirillales</taxon>
        <taxon>Halomonadaceae</taxon>
        <taxon>Onishia</taxon>
    </lineage>
</organism>
<comment type="similarity">
    <text evidence="8">Belongs to the methyltransferase superfamily.</text>
</comment>
<dbReference type="AlphaFoldDB" id="A0A1G7TWG6"/>
<dbReference type="CDD" id="cd02440">
    <property type="entry name" value="AdoMet_MTases"/>
    <property type="match status" value="1"/>
</dbReference>
<evidence type="ECO:0000256" key="5">
    <source>
        <dbReference type="ARBA" id="ARBA00022679"/>
    </source>
</evidence>
<dbReference type="GO" id="GO:0032259">
    <property type="term" value="P:methylation"/>
    <property type="evidence" value="ECO:0007669"/>
    <property type="project" value="UniProtKB-KW"/>
</dbReference>
<comment type="pathway">
    <text evidence="2 8">Cofactor biosynthesis; biotin biosynthesis.</text>
</comment>
<evidence type="ECO:0000256" key="1">
    <source>
        <dbReference type="ARBA" id="ARBA00000852"/>
    </source>
</evidence>
<dbReference type="Proteomes" id="UP000198641">
    <property type="component" value="Unassembled WGS sequence"/>
</dbReference>
<evidence type="ECO:0000256" key="4">
    <source>
        <dbReference type="ARBA" id="ARBA00022603"/>
    </source>
</evidence>
<keyword evidence="6 8" id="KW-0949">S-adenosyl-L-methionine</keyword>
<evidence type="ECO:0000313" key="11">
    <source>
        <dbReference type="Proteomes" id="UP000198641"/>
    </source>
</evidence>
<dbReference type="EC" id="2.1.1.197" evidence="3 8"/>
<evidence type="ECO:0000256" key="2">
    <source>
        <dbReference type="ARBA" id="ARBA00004746"/>
    </source>
</evidence>
<dbReference type="GO" id="GO:0102130">
    <property type="term" value="F:malonyl-CoA methyltransferase activity"/>
    <property type="evidence" value="ECO:0007669"/>
    <property type="project" value="UniProtKB-EC"/>
</dbReference>
<dbReference type="EMBL" id="FNCI01000012">
    <property type="protein sequence ID" value="SDG39613.1"/>
    <property type="molecule type" value="Genomic_DNA"/>
</dbReference>
<dbReference type="Pfam" id="PF08241">
    <property type="entry name" value="Methyltransf_11"/>
    <property type="match status" value="1"/>
</dbReference>
<evidence type="ECO:0000256" key="6">
    <source>
        <dbReference type="ARBA" id="ARBA00022691"/>
    </source>
</evidence>
<dbReference type="InterPro" id="IPR029063">
    <property type="entry name" value="SAM-dependent_MTases_sf"/>
</dbReference>
<dbReference type="RefSeq" id="WP_340147975.1">
    <property type="nucleotide sequence ID" value="NZ_FNCI01000012.1"/>
</dbReference>
<dbReference type="PANTHER" id="PTHR43591:SF24">
    <property type="entry name" value="2-METHOXY-6-POLYPRENYL-1,4-BENZOQUINOL METHYLASE, MITOCHONDRIAL"/>
    <property type="match status" value="1"/>
</dbReference>
<keyword evidence="4 8" id="KW-0489">Methyltransferase</keyword>
<name>A0A1G7TWG6_9GAMM</name>
<dbReference type="UniPathway" id="UPA00078"/>
<evidence type="ECO:0000313" key="10">
    <source>
        <dbReference type="EMBL" id="SDG39613.1"/>
    </source>
</evidence>
<dbReference type="HAMAP" id="MF_00835">
    <property type="entry name" value="BioC"/>
    <property type="match status" value="1"/>
</dbReference>
<sequence>MNLATSLSSPLPDATPASPYSDWHRRVAHAFSRAAPRYGELAQAQQTMGQALWQRLPDTATQILDLGCGPGHWAARLAQRYSAPGLSAQVFGLDLAPGMLARAQAEHGDGIGWLCGDAANLPLADQSLDLVFSNLAIQWCPDLDAVLAELQRVLRPGGRALINTLGPGTLGEVGWAWSRPSALLNFLPASALEQSANRAGFHDRVLEQVEERFHYPDFSAVMASIKGVGAQLSRSASPLTRRDVARAKERFEQIRNSQGLPVSYQRLTLELVKT</sequence>
<dbReference type="Gene3D" id="3.40.50.150">
    <property type="entry name" value="Vaccinia Virus protein VP39"/>
    <property type="match status" value="1"/>
</dbReference>
<comment type="catalytic activity">
    <reaction evidence="1 8">
        <text>malonyl-[ACP] + S-adenosyl-L-methionine = malonyl-[ACP] methyl ester + S-adenosyl-L-homocysteine</text>
        <dbReference type="Rhea" id="RHEA:17105"/>
        <dbReference type="Rhea" id="RHEA-COMP:9623"/>
        <dbReference type="Rhea" id="RHEA-COMP:9954"/>
        <dbReference type="ChEBI" id="CHEBI:57856"/>
        <dbReference type="ChEBI" id="CHEBI:59789"/>
        <dbReference type="ChEBI" id="CHEBI:78449"/>
        <dbReference type="ChEBI" id="CHEBI:78845"/>
        <dbReference type="EC" id="2.1.1.197"/>
    </reaction>
</comment>
<dbReference type="GO" id="GO:0008757">
    <property type="term" value="F:S-adenosylmethionine-dependent methyltransferase activity"/>
    <property type="evidence" value="ECO:0007669"/>
    <property type="project" value="InterPro"/>
</dbReference>
<gene>
    <name evidence="8" type="primary">bioC</name>
    <name evidence="10" type="ORF">SAMN05216571_1127</name>
</gene>
<keyword evidence="11" id="KW-1185">Reference proteome</keyword>
<protein>
    <recommendedName>
        <fullName evidence="3 8">Malonyl-[acyl-carrier protein] O-methyltransferase</fullName>
        <shortName evidence="8">Malonyl-ACP O-methyltransferase</shortName>
        <ecNumber evidence="3 8">2.1.1.197</ecNumber>
    </recommendedName>
    <alternativeName>
        <fullName evidence="8">Biotin synthesis protein BioC</fullName>
    </alternativeName>
</protein>
<comment type="function">
    <text evidence="8">Converts the free carboxyl group of a malonyl-thioester to its methyl ester by transfer of a methyl group from S-adenosyl-L-methionine (SAM). It allows to synthesize pimeloyl-ACP via the fatty acid synthetic pathway.</text>
</comment>
<keyword evidence="5 8" id="KW-0808">Transferase</keyword>
<evidence type="ECO:0000256" key="8">
    <source>
        <dbReference type="HAMAP-Rule" id="MF_00835"/>
    </source>
</evidence>
<dbReference type="GO" id="GO:0010340">
    <property type="term" value="F:carboxyl-O-methyltransferase activity"/>
    <property type="evidence" value="ECO:0007669"/>
    <property type="project" value="UniProtKB-UniRule"/>
</dbReference>
<dbReference type="GO" id="GO:0009102">
    <property type="term" value="P:biotin biosynthetic process"/>
    <property type="evidence" value="ECO:0007669"/>
    <property type="project" value="UniProtKB-UniRule"/>
</dbReference>
<accession>A0A1G7TWG6</accession>
<dbReference type="InterPro" id="IPR013216">
    <property type="entry name" value="Methyltransf_11"/>
</dbReference>
<feature type="domain" description="Methyltransferase type 11" evidence="9">
    <location>
        <begin position="64"/>
        <end position="162"/>
    </location>
</feature>